<sequence>MNRLLDRETLTQLLKHRDGPCLSLYQPTHRSFPERQQDPIRFKQLVKQLEESLKQQGHAEQARSLLEPFHALIDNNDFWNHNLDGLAAFAAKDYFQVYRLQRSVPEMAVANARMHLKPLVRIAQSADRFQILCLSRDSVRLFEGNRDALDEVHLHEAVPKTLADALGGDLTEKGQSGFPQGYSRASERGDPMQVEAGGSGKQAEIDRDRDRYFREVDRAIIEHHSRASGLPLILAALPEQQPHFRRISHNENLLPEGIEIGQSTLSLQELREKSWMVMQPRYLKRLEGLLDQFGASHGQGLASDQLEDIGQATRQGRVATLLVEAERQIPGHVDRNDGTATAANEDEVNTPDLLDELTIWTLEQGGDVVVVPTERMPTGTGAAAIYRF</sequence>
<protein>
    <submittedName>
        <fullName evidence="2">Uncharacterized protein</fullName>
    </submittedName>
</protein>
<evidence type="ECO:0000313" key="3">
    <source>
        <dbReference type="EMBL" id="MDH0688025.1"/>
    </source>
</evidence>
<feature type="region of interest" description="Disordered" evidence="1">
    <location>
        <begin position="169"/>
        <end position="205"/>
    </location>
</feature>
<reference evidence="3" key="2">
    <citation type="submission" date="2022-09" db="EMBL/GenBank/DDBJ databases">
        <title>Intensive care unit water sources are persistently colonized with multi-drug resistant bacteria and are the site of extensive horizontal gene transfer of antibiotic resistance genes.</title>
        <authorList>
            <person name="Diorio-Toth L."/>
        </authorList>
    </citation>
    <scope>NUCLEOTIDE SEQUENCE</scope>
    <source>
        <strain evidence="3">GD03864</strain>
        <strain evidence="4">GD03947</strain>
    </source>
</reference>
<dbReference type="EMBL" id="JAAMRD010000005">
    <property type="protein sequence ID" value="MBA1304450.1"/>
    <property type="molecule type" value="Genomic_DNA"/>
</dbReference>
<dbReference type="EMBL" id="JAOCAE010000010">
    <property type="protein sequence ID" value="MDH1237364.1"/>
    <property type="molecule type" value="Genomic_DNA"/>
</dbReference>
<evidence type="ECO:0000256" key="1">
    <source>
        <dbReference type="SAM" id="MobiDB-lite"/>
    </source>
</evidence>
<dbReference type="AlphaFoldDB" id="A0A0H3YWM5"/>
<organism evidence="2 5">
    <name type="scientific">Stutzerimonas stutzeri</name>
    <name type="common">Pseudomonas stutzeri</name>
    <dbReference type="NCBI Taxonomy" id="316"/>
    <lineage>
        <taxon>Bacteria</taxon>
        <taxon>Pseudomonadati</taxon>
        <taxon>Pseudomonadota</taxon>
        <taxon>Gammaproteobacteria</taxon>
        <taxon>Pseudomonadales</taxon>
        <taxon>Pseudomonadaceae</taxon>
        <taxon>Stutzerimonas</taxon>
    </lineage>
</organism>
<evidence type="ECO:0000313" key="4">
    <source>
        <dbReference type="EMBL" id="MDH1237364.1"/>
    </source>
</evidence>
<dbReference type="Pfam" id="PF18845">
    <property type="entry name" value="baeRF_family3"/>
    <property type="match status" value="1"/>
</dbReference>
<evidence type="ECO:0000313" key="2">
    <source>
        <dbReference type="EMBL" id="MBA1304450.1"/>
    </source>
</evidence>
<gene>
    <name evidence="2" type="ORF">G7024_08525</name>
    <name evidence="4" type="ORF">N5C32_15105</name>
    <name evidence="3" type="ORF">N5D09_08000</name>
</gene>
<dbReference type="Proteomes" id="UP001158500">
    <property type="component" value="Unassembled WGS sequence"/>
</dbReference>
<dbReference type="EMBL" id="JAOCDG010000010">
    <property type="protein sequence ID" value="MDH0688025.1"/>
    <property type="molecule type" value="Genomic_DNA"/>
</dbReference>
<accession>A0A0H3YWM5</accession>
<dbReference type="Proteomes" id="UP001161139">
    <property type="component" value="Unassembled WGS sequence"/>
</dbReference>
<comment type="caution">
    <text evidence="2">The sequence shown here is derived from an EMBL/GenBank/DDBJ whole genome shotgun (WGS) entry which is preliminary data.</text>
</comment>
<proteinExistence type="predicted"/>
<name>A0A0H3YWM5_STUST</name>
<dbReference type="InterPro" id="IPR041289">
    <property type="entry name" value="Bact_RF_family3"/>
</dbReference>
<dbReference type="Proteomes" id="UP001138621">
    <property type="component" value="Unassembled WGS sequence"/>
</dbReference>
<reference evidence="2" key="1">
    <citation type="submission" date="2020-02" db="EMBL/GenBank/DDBJ databases">
        <title>Synteny-based analysis reveals conserved mechanism for high triclosan tolerance in Pseudomonas, as well as instances of horizontal transfer.</title>
        <authorList>
            <person name="Mcfarland A.G."/>
            <person name="Bertucci H.K."/>
            <person name="Litmann E."/>
            <person name="Shen J."/>
            <person name="Huttenhower C."/>
            <person name="Hartmann E.M."/>
        </authorList>
    </citation>
    <scope>NUCLEOTIDE SEQUENCE</scope>
    <source>
        <strain evidence="2">109A1</strain>
    </source>
</reference>
<evidence type="ECO:0000313" key="5">
    <source>
        <dbReference type="Proteomes" id="UP001138621"/>
    </source>
</evidence>
<dbReference type="RefSeq" id="WP_017245786.1">
    <property type="nucleotide sequence ID" value="NZ_BCAJ01000024.1"/>
</dbReference>